<sequence length="266" mass="30956">MERGSATVYEETEKSLLDKINKMEEEIAMTRRRIEQIDQNKESLLVKTEEIDQQLDWVKRKITRIDMEIAVSLRALNEVFESLPAQERNSGEIEQLLREFTNIMKDGDKEVSPEGNNTKERFGATPNDESFWPVRFTQGNEQITLKTHFRNYLRDPDVISCSTIYQTLQSLGILHPIEGGGSRCDPRDEYKRCAYHIDHRGHTTDECSVLRDKIHEMINSGKIRHMWGPHTILACDQVKLETPITKDARIHLLDYIALEESYAMIY</sequence>
<evidence type="ECO:0000256" key="1">
    <source>
        <dbReference type="SAM" id="Coils"/>
    </source>
</evidence>
<keyword evidence="1" id="KW-0175">Coiled coil</keyword>
<dbReference type="EMBL" id="JACEIK010008033">
    <property type="protein sequence ID" value="MCE3050942.1"/>
    <property type="molecule type" value="Genomic_DNA"/>
</dbReference>
<keyword evidence="3" id="KW-1185">Reference proteome</keyword>
<organism evidence="2 3">
    <name type="scientific">Datura stramonium</name>
    <name type="common">Jimsonweed</name>
    <name type="synonym">Common thornapple</name>
    <dbReference type="NCBI Taxonomy" id="4076"/>
    <lineage>
        <taxon>Eukaryota</taxon>
        <taxon>Viridiplantae</taxon>
        <taxon>Streptophyta</taxon>
        <taxon>Embryophyta</taxon>
        <taxon>Tracheophyta</taxon>
        <taxon>Spermatophyta</taxon>
        <taxon>Magnoliopsida</taxon>
        <taxon>eudicotyledons</taxon>
        <taxon>Gunneridae</taxon>
        <taxon>Pentapetalae</taxon>
        <taxon>asterids</taxon>
        <taxon>lamiids</taxon>
        <taxon>Solanales</taxon>
        <taxon>Solanaceae</taxon>
        <taxon>Solanoideae</taxon>
        <taxon>Datureae</taxon>
        <taxon>Datura</taxon>
    </lineage>
</organism>
<dbReference type="Proteomes" id="UP000823775">
    <property type="component" value="Unassembled WGS sequence"/>
</dbReference>
<proteinExistence type="predicted"/>
<feature type="coiled-coil region" evidence="1">
    <location>
        <begin position="6"/>
        <end position="40"/>
    </location>
</feature>
<reference evidence="2 3" key="1">
    <citation type="journal article" date="2021" name="BMC Genomics">
        <title>Datura genome reveals duplications of psychoactive alkaloid biosynthetic genes and high mutation rate following tissue culture.</title>
        <authorList>
            <person name="Rajewski A."/>
            <person name="Carter-House D."/>
            <person name="Stajich J."/>
            <person name="Litt A."/>
        </authorList>
    </citation>
    <scope>NUCLEOTIDE SEQUENCE [LARGE SCALE GENOMIC DNA]</scope>
    <source>
        <strain evidence="2">AR-01</strain>
    </source>
</reference>
<name>A0ABS8WN54_DATST</name>
<gene>
    <name evidence="2" type="ORF">HAX54_048577</name>
</gene>
<accession>A0ABS8WN54</accession>
<evidence type="ECO:0000313" key="3">
    <source>
        <dbReference type="Proteomes" id="UP000823775"/>
    </source>
</evidence>
<protein>
    <submittedName>
        <fullName evidence="2">Uncharacterized protein</fullName>
    </submittedName>
</protein>
<evidence type="ECO:0000313" key="2">
    <source>
        <dbReference type="EMBL" id="MCE3050942.1"/>
    </source>
</evidence>
<comment type="caution">
    <text evidence="2">The sequence shown here is derived from an EMBL/GenBank/DDBJ whole genome shotgun (WGS) entry which is preliminary data.</text>
</comment>